<dbReference type="Pfam" id="PF00578">
    <property type="entry name" value="AhpC-TSA"/>
    <property type="match status" value="1"/>
</dbReference>
<proteinExistence type="predicted"/>
<evidence type="ECO:0000313" key="2">
    <source>
        <dbReference type="EMBL" id="SHH65954.1"/>
    </source>
</evidence>
<dbReference type="RefSeq" id="WP_073087084.1">
    <property type="nucleotide sequence ID" value="NZ_FQWS01000002.1"/>
</dbReference>
<dbReference type="PANTHER" id="PTHR42852">
    <property type="entry name" value="THIOL:DISULFIDE INTERCHANGE PROTEIN DSBE"/>
    <property type="match status" value="1"/>
</dbReference>
<dbReference type="CDD" id="cd02966">
    <property type="entry name" value="TlpA_like_family"/>
    <property type="match status" value="1"/>
</dbReference>
<evidence type="ECO:0000259" key="1">
    <source>
        <dbReference type="PROSITE" id="PS51352"/>
    </source>
</evidence>
<dbReference type="GO" id="GO:0016491">
    <property type="term" value="F:oxidoreductase activity"/>
    <property type="evidence" value="ECO:0007669"/>
    <property type="project" value="InterPro"/>
</dbReference>
<dbReference type="InterPro" id="IPR050553">
    <property type="entry name" value="Thioredoxin_ResA/DsbE_sf"/>
</dbReference>
<feature type="domain" description="Thioredoxin" evidence="1">
    <location>
        <begin position="240"/>
        <end position="405"/>
    </location>
</feature>
<dbReference type="PROSITE" id="PS51352">
    <property type="entry name" value="THIOREDOXIN_2"/>
    <property type="match status" value="1"/>
</dbReference>
<protein>
    <submittedName>
        <fullName evidence="2">Peroxiredoxin</fullName>
    </submittedName>
</protein>
<dbReference type="EMBL" id="FQWS01000002">
    <property type="protein sequence ID" value="SHH65954.1"/>
    <property type="molecule type" value="Genomic_DNA"/>
</dbReference>
<organism evidence="2 3">
    <name type="scientific">Winogradskyella jejuensis</name>
    <dbReference type="NCBI Taxonomy" id="1089305"/>
    <lineage>
        <taxon>Bacteria</taxon>
        <taxon>Pseudomonadati</taxon>
        <taxon>Bacteroidota</taxon>
        <taxon>Flavobacteriia</taxon>
        <taxon>Flavobacteriales</taxon>
        <taxon>Flavobacteriaceae</taxon>
        <taxon>Winogradskyella</taxon>
    </lineage>
</organism>
<dbReference type="PROSITE" id="PS51257">
    <property type="entry name" value="PROKAR_LIPOPROTEIN"/>
    <property type="match status" value="1"/>
</dbReference>
<dbReference type="InterPro" id="IPR000866">
    <property type="entry name" value="AhpC/TSA"/>
</dbReference>
<dbReference type="GO" id="GO:0016209">
    <property type="term" value="F:antioxidant activity"/>
    <property type="evidence" value="ECO:0007669"/>
    <property type="project" value="InterPro"/>
</dbReference>
<dbReference type="AlphaFoldDB" id="A0A1M5USP4"/>
<dbReference type="PANTHER" id="PTHR42852:SF13">
    <property type="entry name" value="PROTEIN DIPZ"/>
    <property type="match status" value="1"/>
</dbReference>
<dbReference type="OrthoDB" id="616241at2"/>
<dbReference type="STRING" id="1089305.SAMN05444148_2587"/>
<gene>
    <name evidence="2" type="ORF">SAMN05444148_2587</name>
</gene>
<sequence length="406" mass="46258">MRYLSLFIVALLLTSCKNEETPQTLKNGSYRAVLEVQDKQGLPFIFRVTSPTTLKIFNAEEVIEVDEVEYRNDSIFITAPVFEGYFAATFDGDNLRGQFIQESLDRIVPFTATYNNDVRFAKHPKSPTSTSVDGVWEAVFSQGIEGDEYIAKGIFEQVEHFVYGTFRTTTGDYRYLEGIMDNNILKLSTFDGAHAFLFTAKVTDSTMEGQFYSGNHWKEPFVAKRNPDYELPSADSLTFLKDGYDSIDFTFPNAKGEMVSLKDQRFKDKVVVVQIMGTWCPNCLDESKYYADFYTKNKDKDLEIIALAFESAKTEEKAFNRIERLTSKIGIDYPVLLAQYGTYDKEKAAEKLPMLNHVLSYPTSIFIDKIGKVRKIHTGFNGPATGEKYTEFKTEFESFIAELLAE</sequence>
<keyword evidence="3" id="KW-1185">Reference proteome</keyword>
<reference evidence="3" key="1">
    <citation type="submission" date="2016-11" db="EMBL/GenBank/DDBJ databases">
        <authorList>
            <person name="Varghese N."/>
            <person name="Submissions S."/>
        </authorList>
    </citation>
    <scope>NUCLEOTIDE SEQUENCE [LARGE SCALE GENOMIC DNA]</scope>
    <source>
        <strain evidence="3">DSM 25330</strain>
    </source>
</reference>
<dbReference type="InterPro" id="IPR036249">
    <property type="entry name" value="Thioredoxin-like_sf"/>
</dbReference>
<dbReference type="SUPFAM" id="SSF52833">
    <property type="entry name" value="Thioredoxin-like"/>
    <property type="match status" value="1"/>
</dbReference>
<dbReference type="InterPro" id="IPR013766">
    <property type="entry name" value="Thioredoxin_domain"/>
</dbReference>
<accession>A0A1M5USP4</accession>
<evidence type="ECO:0000313" key="3">
    <source>
        <dbReference type="Proteomes" id="UP000184522"/>
    </source>
</evidence>
<name>A0A1M5USP4_9FLAO</name>
<dbReference type="Gene3D" id="3.40.30.10">
    <property type="entry name" value="Glutaredoxin"/>
    <property type="match status" value="1"/>
</dbReference>
<dbReference type="Proteomes" id="UP000184522">
    <property type="component" value="Unassembled WGS sequence"/>
</dbReference>